<proteinExistence type="predicted"/>
<sequence>MPTPFKPWNYTKSIMYSELPDIAGLKRAVQSGQRIGPEDVCFSTDRERIGRCRTSGAEMQVCSSLETITADVDPTKTATAQNLATKKMNFEEKLDELSKAPKQYNPG</sequence>
<name>A0A319EHB7_ASPSB</name>
<evidence type="ECO:0000313" key="2">
    <source>
        <dbReference type="Proteomes" id="UP000248423"/>
    </source>
</evidence>
<dbReference type="STRING" id="1448318.A0A319EHB7"/>
<gene>
    <name evidence="1" type="ORF">BO78DRAFT_415634</name>
</gene>
<reference evidence="1 2" key="1">
    <citation type="submission" date="2018-02" db="EMBL/GenBank/DDBJ databases">
        <title>The genomes of Aspergillus section Nigri reveals drivers in fungal speciation.</title>
        <authorList>
            <consortium name="DOE Joint Genome Institute"/>
            <person name="Vesth T.C."/>
            <person name="Nybo J."/>
            <person name="Theobald S."/>
            <person name="Brandl J."/>
            <person name="Frisvad J.C."/>
            <person name="Nielsen K.F."/>
            <person name="Lyhne E.K."/>
            <person name="Kogle M.E."/>
            <person name="Kuo A."/>
            <person name="Riley R."/>
            <person name="Clum A."/>
            <person name="Nolan M."/>
            <person name="Lipzen A."/>
            <person name="Salamov A."/>
            <person name="Henrissat B."/>
            <person name="Wiebenga A."/>
            <person name="De vries R.P."/>
            <person name="Grigoriev I.V."/>
            <person name="Mortensen U.H."/>
            <person name="Andersen M.R."/>
            <person name="Baker S.E."/>
        </authorList>
    </citation>
    <scope>NUCLEOTIDE SEQUENCE [LARGE SCALE GENOMIC DNA]</scope>
    <source>
        <strain evidence="1 2">CBS 121057</strain>
    </source>
</reference>
<protein>
    <submittedName>
        <fullName evidence="1">Uncharacterized protein</fullName>
    </submittedName>
</protein>
<dbReference type="EMBL" id="KZ826326">
    <property type="protein sequence ID" value="PYI09712.1"/>
    <property type="molecule type" value="Genomic_DNA"/>
</dbReference>
<organism evidence="1 2">
    <name type="scientific">Aspergillus sclerotiicarbonarius (strain CBS 121057 / IBT 28362)</name>
    <dbReference type="NCBI Taxonomy" id="1448318"/>
    <lineage>
        <taxon>Eukaryota</taxon>
        <taxon>Fungi</taxon>
        <taxon>Dikarya</taxon>
        <taxon>Ascomycota</taxon>
        <taxon>Pezizomycotina</taxon>
        <taxon>Eurotiomycetes</taxon>
        <taxon>Eurotiomycetidae</taxon>
        <taxon>Eurotiales</taxon>
        <taxon>Aspergillaceae</taxon>
        <taxon>Aspergillus</taxon>
        <taxon>Aspergillus subgen. Circumdati</taxon>
    </lineage>
</organism>
<evidence type="ECO:0000313" key="1">
    <source>
        <dbReference type="EMBL" id="PYI09712.1"/>
    </source>
</evidence>
<dbReference type="OrthoDB" id="2799468at2759"/>
<dbReference type="AlphaFoldDB" id="A0A319EHB7"/>
<dbReference type="VEuPathDB" id="FungiDB:BO78DRAFT_415634"/>
<dbReference type="Proteomes" id="UP000248423">
    <property type="component" value="Unassembled WGS sequence"/>
</dbReference>
<keyword evidence="2" id="KW-1185">Reference proteome</keyword>
<accession>A0A319EHB7</accession>